<dbReference type="EMBL" id="CP047394">
    <property type="protein sequence ID" value="QHE62690.1"/>
    <property type="molecule type" value="Genomic_DNA"/>
</dbReference>
<evidence type="ECO:0000259" key="1">
    <source>
        <dbReference type="Pfam" id="PF11695"/>
    </source>
</evidence>
<proteinExistence type="predicted"/>
<dbReference type="KEGG" id="bvq:FHE72_17900"/>
<reference evidence="2 3" key="1">
    <citation type="submission" date="2019-06" db="EMBL/GenBank/DDBJ databases">
        <title>An operon consisting of a P-type ATPase gene and a transcriptional regular gene given the different cadmium resistance in Bacillus vietamensis 151-6 and Bacillus marisflavi 151-25.</title>
        <authorList>
            <person name="Yu X."/>
        </authorList>
    </citation>
    <scope>NUCLEOTIDE SEQUENCE [LARGE SCALE GENOMIC DNA]</scope>
    <source>
        <strain evidence="2 3">151-6</strain>
    </source>
</reference>
<feature type="domain" description="DUF3291" evidence="1">
    <location>
        <begin position="7"/>
        <end position="142"/>
    </location>
</feature>
<dbReference type="Proteomes" id="UP000465062">
    <property type="component" value="Chromosome"/>
</dbReference>
<sequence length="154" mass="17970">MAFVSIYTVGRFAHPYDHPVSREFYDVGQRVMRQAYVAGHLIEEFSSDGVSLPEEGDGSGYPVLTLTIWNSLQSLYRFTYAGKHSQALRNRNKWMEPDDGKRSSYVVWWTEKVKDVSWEEAFTRYHYYLEHHATPFAFDLKKAFDESGKPCILK</sequence>
<gene>
    <name evidence="2" type="ORF">FHE72_17900</name>
</gene>
<dbReference type="AlphaFoldDB" id="A0A6I6UVE5"/>
<evidence type="ECO:0000313" key="2">
    <source>
        <dbReference type="EMBL" id="QHE62690.1"/>
    </source>
</evidence>
<protein>
    <submittedName>
        <fullName evidence="2">DUF3291 domain-containing protein</fullName>
    </submittedName>
</protein>
<dbReference type="InterPro" id="IPR021708">
    <property type="entry name" value="DUF3291"/>
</dbReference>
<dbReference type="Pfam" id="PF11695">
    <property type="entry name" value="DUF3291"/>
    <property type="match status" value="1"/>
</dbReference>
<organism evidence="2 3">
    <name type="scientific">Rossellomorea vietnamensis</name>
    <dbReference type="NCBI Taxonomy" id="218284"/>
    <lineage>
        <taxon>Bacteria</taxon>
        <taxon>Bacillati</taxon>
        <taxon>Bacillota</taxon>
        <taxon>Bacilli</taxon>
        <taxon>Bacillales</taxon>
        <taxon>Bacillaceae</taxon>
        <taxon>Rossellomorea</taxon>
    </lineage>
</organism>
<name>A0A6I6UVE5_9BACI</name>
<accession>A0A6I6UVE5</accession>
<evidence type="ECO:0000313" key="3">
    <source>
        <dbReference type="Proteomes" id="UP000465062"/>
    </source>
</evidence>
<dbReference type="RefSeq" id="WP_159362575.1">
    <property type="nucleotide sequence ID" value="NZ_CP047394.1"/>
</dbReference>